<dbReference type="GeneID" id="29778383"/>
<dbReference type="Proteomes" id="UP000076004">
    <property type="component" value="Unassembled WGS sequence"/>
</dbReference>
<protein>
    <submittedName>
        <fullName evidence="2">Uncharacterized protein</fullName>
    </submittedName>
</protein>
<accession>A0A151L9Q0</accession>
<evidence type="ECO:0000256" key="1">
    <source>
        <dbReference type="SAM" id="Phobius"/>
    </source>
</evidence>
<keyword evidence="1" id="KW-0472">Membrane</keyword>
<comment type="caution">
    <text evidence="2">The sequence shown here is derived from an EMBL/GenBank/DDBJ whole genome shotgun (WGS) entry which is preliminary data.</text>
</comment>
<dbReference type="EMBL" id="LVLB01000015">
    <property type="protein sequence ID" value="KYN95695.1"/>
    <property type="molecule type" value="Genomic_DNA"/>
</dbReference>
<sequence length="146" mass="17686">MVLTEIITSEENNKENLIRNKEKTILKKYEKDRYNIIEKIRNGLITKNNLLNTKNITTENFLIDKTYKSDIEEDIESSYLEYIKTLCTPYKLINIYLASFLFVLFIYIFIHLIKRMYKKFRKKKSKKKEKKFKSESSDNFLLIDIF</sequence>
<organism evidence="2 3">
    <name type="scientific">Plasmodium gaboni</name>
    <dbReference type="NCBI Taxonomy" id="647221"/>
    <lineage>
        <taxon>Eukaryota</taxon>
        <taxon>Sar</taxon>
        <taxon>Alveolata</taxon>
        <taxon>Apicomplexa</taxon>
        <taxon>Aconoidasida</taxon>
        <taxon>Haemosporida</taxon>
        <taxon>Plasmodiidae</taxon>
        <taxon>Plasmodium</taxon>
        <taxon>Plasmodium (Laverania)</taxon>
    </lineage>
</organism>
<evidence type="ECO:0000313" key="2">
    <source>
        <dbReference type="EMBL" id="KYN95695.1"/>
    </source>
</evidence>
<feature type="transmembrane region" description="Helical" evidence="1">
    <location>
        <begin position="93"/>
        <end position="113"/>
    </location>
</feature>
<dbReference type="VEuPathDB" id="PlasmoDB:PGSY75_1408300"/>
<dbReference type="AlphaFoldDB" id="A0A151L9Q0"/>
<proteinExistence type="predicted"/>
<keyword evidence="1" id="KW-0812">Transmembrane</keyword>
<evidence type="ECO:0000313" key="3">
    <source>
        <dbReference type="Proteomes" id="UP000076004"/>
    </source>
</evidence>
<gene>
    <name evidence="2" type="ORF">PGSY75_1408300</name>
</gene>
<reference evidence="2 3" key="1">
    <citation type="journal article" date="2016" name="Nat. Commun.">
        <title>Genomes of cryptic chimpanzee Plasmodium species reveal key evolutionary events leading to human malaria.</title>
        <authorList>
            <person name="Sundararaman S.A."/>
            <person name="Plenderleith L.J."/>
            <person name="Liu W."/>
            <person name="Loy D.E."/>
            <person name="Learn G.H."/>
            <person name="Li Y."/>
            <person name="Shaw K.S."/>
            <person name="Ayouba A."/>
            <person name="Peeters M."/>
            <person name="Speede S."/>
            <person name="Shaw G.M."/>
            <person name="Bushman F.D."/>
            <person name="Brisson D."/>
            <person name="Rayner J.C."/>
            <person name="Sharp P.M."/>
            <person name="Hahn B.H."/>
        </authorList>
    </citation>
    <scope>NUCLEOTIDE SEQUENCE [LARGE SCALE GENOMIC DNA]</scope>
    <source>
        <strain evidence="2 3">SY75</strain>
    </source>
</reference>
<dbReference type="KEGG" id="pgab:PGSY75_1408300"/>
<dbReference type="VEuPathDB" id="PlasmoDB:PGABG01_1406700"/>
<keyword evidence="1" id="KW-1133">Transmembrane helix</keyword>
<dbReference type="RefSeq" id="XP_018639161.1">
    <property type="nucleotide sequence ID" value="XM_018787789.1"/>
</dbReference>
<name>A0A151L9Q0_9APIC</name>